<evidence type="ECO:0000313" key="7">
    <source>
        <dbReference type="Proteomes" id="UP000295388"/>
    </source>
</evidence>
<evidence type="ECO:0000259" key="5">
    <source>
        <dbReference type="PROSITE" id="PS50977"/>
    </source>
</evidence>
<feature type="domain" description="HTH tetR-type" evidence="5">
    <location>
        <begin position="9"/>
        <end position="69"/>
    </location>
</feature>
<keyword evidence="2 4" id="KW-0238">DNA-binding</keyword>
<dbReference type="PROSITE" id="PS50977">
    <property type="entry name" value="HTH_TETR_2"/>
    <property type="match status" value="1"/>
</dbReference>
<dbReference type="Gene3D" id="1.10.357.10">
    <property type="entry name" value="Tetracycline Repressor, domain 2"/>
    <property type="match status" value="1"/>
</dbReference>
<feature type="DNA-binding region" description="H-T-H motif" evidence="4">
    <location>
        <begin position="32"/>
        <end position="51"/>
    </location>
</feature>
<keyword evidence="7" id="KW-1185">Reference proteome</keyword>
<dbReference type="InterPro" id="IPR050109">
    <property type="entry name" value="HTH-type_TetR-like_transc_reg"/>
</dbReference>
<dbReference type="Pfam" id="PF00440">
    <property type="entry name" value="TetR_N"/>
    <property type="match status" value="1"/>
</dbReference>
<comment type="caution">
    <text evidence="6">The sequence shown here is derived from an EMBL/GenBank/DDBJ whole genome shotgun (WGS) entry which is preliminary data.</text>
</comment>
<gene>
    <name evidence="6" type="ORF">EV643_120158</name>
</gene>
<sequence length="186" mass="20244">MPVTTPARERTRREIEQQAMALFASRGYSATSLQDIATAAGCSKATVLYHFNSKPAVLAAVLEPSHVALKELLADVSALPAAAAQELAISRFVDLAVQFRGLVHVLQDVLPTIEETPELADLVQDGLRLTEFLAGSDDQLEIDIASFAINGLLGECRHPGERTDAELHQLCDTALHRLLRKPTRRP</sequence>
<accession>A0A4R6JNU7</accession>
<evidence type="ECO:0000256" key="4">
    <source>
        <dbReference type="PROSITE-ProRule" id="PRU00335"/>
    </source>
</evidence>
<dbReference type="AlphaFoldDB" id="A0A4R6JNU7"/>
<dbReference type="GO" id="GO:0003700">
    <property type="term" value="F:DNA-binding transcription factor activity"/>
    <property type="evidence" value="ECO:0007669"/>
    <property type="project" value="TreeGrafter"/>
</dbReference>
<proteinExistence type="predicted"/>
<reference evidence="6 7" key="1">
    <citation type="submission" date="2019-03" db="EMBL/GenBank/DDBJ databases">
        <title>Genomic Encyclopedia of Type Strains, Phase III (KMG-III): the genomes of soil and plant-associated and newly described type strains.</title>
        <authorList>
            <person name="Whitman W."/>
        </authorList>
    </citation>
    <scope>NUCLEOTIDE SEQUENCE [LARGE SCALE GENOMIC DNA]</scope>
    <source>
        <strain evidence="6 7">VKM Ac-2527</strain>
    </source>
</reference>
<dbReference type="PANTHER" id="PTHR30055">
    <property type="entry name" value="HTH-TYPE TRANSCRIPTIONAL REGULATOR RUTR"/>
    <property type="match status" value="1"/>
</dbReference>
<dbReference type="GO" id="GO:0000976">
    <property type="term" value="F:transcription cis-regulatory region binding"/>
    <property type="evidence" value="ECO:0007669"/>
    <property type="project" value="TreeGrafter"/>
</dbReference>
<evidence type="ECO:0000256" key="1">
    <source>
        <dbReference type="ARBA" id="ARBA00023015"/>
    </source>
</evidence>
<dbReference type="PRINTS" id="PR00455">
    <property type="entry name" value="HTHTETR"/>
</dbReference>
<dbReference type="PANTHER" id="PTHR30055:SF234">
    <property type="entry name" value="HTH-TYPE TRANSCRIPTIONAL REGULATOR BETI"/>
    <property type="match status" value="1"/>
</dbReference>
<evidence type="ECO:0000256" key="2">
    <source>
        <dbReference type="ARBA" id="ARBA00023125"/>
    </source>
</evidence>
<organism evidence="6 7">
    <name type="scientific">Kribbella caucasensis</name>
    <dbReference type="NCBI Taxonomy" id="2512215"/>
    <lineage>
        <taxon>Bacteria</taxon>
        <taxon>Bacillati</taxon>
        <taxon>Actinomycetota</taxon>
        <taxon>Actinomycetes</taxon>
        <taxon>Propionibacteriales</taxon>
        <taxon>Kribbellaceae</taxon>
        <taxon>Kribbella</taxon>
    </lineage>
</organism>
<dbReference type="SUPFAM" id="SSF46689">
    <property type="entry name" value="Homeodomain-like"/>
    <property type="match status" value="1"/>
</dbReference>
<keyword evidence="3" id="KW-0804">Transcription</keyword>
<dbReference type="OrthoDB" id="9785164at2"/>
<dbReference type="RefSeq" id="WP_133804174.1">
    <property type="nucleotide sequence ID" value="NZ_SNWQ01000020.1"/>
</dbReference>
<dbReference type="Proteomes" id="UP000295388">
    <property type="component" value="Unassembled WGS sequence"/>
</dbReference>
<evidence type="ECO:0000313" key="6">
    <source>
        <dbReference type="EMBL" id="TDO36426.1"/>
    </source>
</evidence>
<keyword evidence="1" id="KW-0805">Transcription regulation</keyword>
<evidence type="ECO:0000256" key="3">
    <source>
        <dbReference type="ARBA" id="ARBA00023163"/>
    </source>
</evidence>
<protein>
    <submittedName>
        <fullName evidence="6">TetR family transcriptional regulator</fullName>
    </submittedName>
</protein>
<dbReference type="EMBL" id="SNWQ01000020">
    <property type="protein sequence ID" value="TDO36426.1"/>
    <property type="molecule type" value="Genomic_DNA"/>
</dbReference>
<name>A0A4R6JNU7_9ACTN</name>
<dbReference type="InterPro" id="IPR009057">
    <property type="entry name" value="Homeodomain-like_sf"/>
</dbReference>
<dbReference type="InterPro" id="IPR001647">
    <property type="entry name" value="HTH_TetR"/>
</dbReference>